<evidence type="ECO:0000256" key="3">
    <source>
        <dbReference type="ARBA" id="ARBA00023204"/>
    </source>
</evidence>
<dbReference type="Gramene" id="CMI169CT">
    <property type="protein sequence ID" value="CMI169CT"/>
    <property type="gene ID" value="CMI169C"/>
</dbReference>
<dbReference type="RefSeq" id="XP_005536335.1">
    <property type="nucleotide sequence ID" value="XM_005536278.1"/>
</dbReference>
<accession>M1V7S5</accession>
<dbReference type="NCBIfam" id="NF000951">
    <property type="entry name" value="PRK00095.2-1"/>
    <property type="match status" value="1"/>
</dbReference>
<dbReference type="Gene3D" id="3.30.565.10">
    <property type="entry name" value="Histidine kinase-like ATPase, C-terminal domain"/>
    <property type="match status" value="1"/>
</dbReference>
<evidence type="ECO:0000313" key="6">
    <source>
        <dbReference type="EMBL" id="BAM80049.1"/>
    </source>
</evidence>
<dbReference type="SUPFAM" id="SSF55874">
    <property type="entry name" value="ATPase domain of HSP90 chaperone/DNA topoisomerase II/histidine kinase"/>
    <property type="match status" value="1"/>
</dbReference>
<dbReference type="STRING" id="280699.M1V7S5"/>
<name>M1V7S5_CYAM1</name>
<dbReference type="Pfam" id="PF13589">
    <property type="entry name" value="HATPase_c_3"/>
    <property type="match status" value="1"/>
</dbReference>
<evidence type="ECO:0000313" key="7">
    <source>
        <dbReference type="Proteomes" id="UP000007014"/>
    </source>
</evidence>
<dbReference type="AlphaFoldDB" id="M1V7S5"/>
<keyword evidence="3" id="KW-0234">DNA repair</keyword>
<dbReference type="Gene3D" id="3.30.230.10">
    <property type="match status" value="1"/>
</dbReference>
<dbReference type="InterPro" id="IPR002099">
    <property type="entry name" value="MutL/Mlh/PMS"/>
</dbReference>
<dbReference type="SMART" id="SM01340">
    <property type="entry name" value="DNA_mis_repair"/>
    <property type="match status" value="1"/>
</dbReference>
<organism evidence="6 7">
    <name type="scientific">Cyanidioschyzon merolae (strain NIES-3377 / 10D)</name>
    <name type="common">Unicellular red alga</name>
    <dbReference type="NCBI Taxonomy" id="280699"/>
    <lineage>
        <taxon>Eukaryota</taxon>
        <taxon>Rhodophyta</taxon>
        <taxon>Bangiophyceae</taxon>
        <taxon>Cyanidiales</taxon>
        <taxon>Cyanidiaceae</taxon>
        <taxon>Cyanidioschyzon</taxon>
    </lineage>
</organism>
<dbReference type="GO" id="GO:0030983">
    <property type="term" value="F:mismatched DNA binding"/>
    <property type="evidence" value="ECO:0007669"/>
    <property type="project" value="InterPro"/>
</dbReference>
<dbReference type="Pfam" id="PF08676">
    <property type="entry name" value="MutL_C"/>
    <property type="match status" value="1"/>
</dbReference>
<evidence type="ECO:0000259" key="4">
    <source>
        <dbReference type="SMART" id="SM00853"/>
    </source>
</evidence>
<dbReference type="Gene3D" id="3.30.1540.20">
    <property type="entry name" value="MutL, C-terminal domain, dimerisation subdomain"/>
    <property type="match status" value="1"/>
</dbReference>
<dbReference type="InterPro" id="IPR013507">
    <property type="entry name" value="DNA_mismatch_S5_2-like"/>
</dbReference>
<dbReference type="HOGENOM" id="CLU_004131_4_1_1"/>
<dbReference type="InterPro" id="IPR042120">
    <property type="entry name" value="MutL_C_dimsub"/>
</dbReference>
<dbReference type="KEGG" id="cme:CYME_CMI169C"/>
<dbReference type="GO" id="GO:0006298">
    <property type="term" value="P:mismatch repair"/>
    <property type="evidence" value="ECO:0007669"/>
    <property type="project" value="InterPro"/>
</dbReference>
<dbReference type="Pfam" id="PF01119">
    <property type="entry name" value="DNA_mis_repair"/>
    <property type="match status" value="1"/>
</dbReference>
<dbReference type="InterPro" id="IPR037198">
    <property type="entry name" value="MutL_C_sf"/>
</dbReference>
<evidence type="ECO:0000256" key="1">
    <source>
        <dbReference type="ARBA" id="ARBA00006082"/>
    </source>
</evidence>
<dbReference type="PANTHER" id="PTHR10073">
    <property type="entry name" value="DNA MISMATCH REPAIR PROTEIN MLH, PMS, MUTL"/>
    <property type="match status" value="1"/>
</dbReference>
<dbReference type="CDD" id="cd00782">
    <property type="entry name" value="MutL_Trans"/>
    <property type="match status" value="1"/>
</dbReference>
<dbReference type="NCBIfam" id="TIGR00585">
    <property type="entry name" value="mutl"/>
    <property type="match status" value="1"/>
</dbReference>
<dbReference type="eggNOG" id="KOG1979">
    <property type="taxonomic scope" value="Eukaryota"/>
</dbReference>
<reference evidence="6 7" key="2">
    <citation type="journal article" date="2007" name="BMC Biol.">
        <title>A 100%-complete sequence reveals unusually simple genomic features in the hot-spring red alga Cyanidioschyzon merolae.</title>
        <authorList>
            <person name="Nozaki H."/>
            <person name="Takano H."/>
            <person name="Misumi O."/>
            <person name="Terasawa K."/>
            <person name="Matsuzaki M."/>
            <person name="Maruyama S."/>
            <person name="Nishida K."/>
            <person name="Yagisawa F."/>
            <person name="Yoshida Y."/>
            <person name="Fujiwara T."/>
            <person name="Takio S."/>
            <person name="Tamura K."/>
            <person name="Chung S.J."/>
            <person name="Nakamura S."/>
            <person name="Kuroiwa H."/>
            <person name="Tanaka K."/>
            <person name="Sato N."/>
            <person name="Kuroiwa T."/>
        </authorList>
    </citation>
    <scope>NUCLEOTIDE SEQUENCE [LARGE SCALE GENOMIC DNA]</scope>
    <source>
        <strain evidence="6 7">10D</strain>
    </source>
</reference>
<keyword evidence="7" id="KW-1185">Reference proteome</keyword>
<feature type="domain" description="DNA mismatch repair protein S5" evidence="5">
    <location>
        <begin position="287"/>
        <end position="406"/>
    </location>
</feature>
<keyword evidence="2" id="KW-0227">DNA damage</keyword>
<protein>
    <submittedName>
        <fullName evidence="6">Probable DNA mismatch repair protein</fullName>
    </submittedName>
</protein>
<dbReference type="InterPro" id="IPR036890">
    <property type="entry name" value="HATPase_C_sf"/>
</dbReference>
<dbReference type="GO" id="GO:0140664">
    <property type="term" value="F:ATP-dependent DNA damage sensor activity"/>
    <property type="evidence" value="ECO:0007669"/>
    <property type="project" value="InterPro"/>
</dbReference>
<dbReference type="EMBL" id="AP006491">
    <property type="protein sequence ID" value="BAM80049.1"/>
    <property type="molecule type" value="Genomic_DNA"/>
</dbReference>
<dbReference type="PANTHER" id="PTHR10073:SF12">
    <property type="entry name" value="DNA MISMATCH REPAIR PROTEIN MLH1"/>
    <property type="match status" value="1"/>
</dbReference>
<dbReference type="OMA" id="QLGACEN"/>
<gene>
    <name evidence="6" type="ORF">CYME_CMI169C</name>
</gene>
<evidence type="ECO:0000259" key="5">
    <source>
        <dbReference type="SMART" id="SM01340"/>
    </source>
</evidence>
<dbReference type="SUPFAM" id="SSF118116">
    <property type="entry name" value="DNA mismatch repair protein MutL"/>
    <property type="match status" value="1"/>
</dbReference>
<dbReference type="GeneID" id="16993795"/>
<dbReference type="InterPro" id="IPR020568">
    <property type="entry name" value="Ribosomal_Su5_D2-typ_SF"/>
</dbReference>
<dbReference type="InterPro" id="IPR014721">
    <property type="entry name" value="Ribsml_uS5_D2-typ_fold_subgr"/>
</dbReference>
<dbReference type="InterPro" id="IPR014790">
    <property type="entry name" value="MutL_C"/>
</dbReference>
<dbReference type="InterPro" id="IPR038973">
    <property type="entry name" value="MutL/Mlh/Pms-like"/>
</dbReference>
<sequence length="661" mass="74772">MFISYCFIRRKHISSNVGKLQQSDASSRRVVLSPAQPWSSTPLKLCPRSVYRRTSPRRSVPLTLRISVLPTEVIQRIASGEVIDSPVAAVRELVENALDAEATAVEIDIDFDAGNIVVRDNGRGMRPNDLERCLQQNATSKLASLEQLVAGRVHTLGFRGQGLWAISQLCACIEVRSKGETSPCGYMIQYSPQQVETKPVEPVGLPQGTIVQVTGLFCDEQFAPRRSAMPHKRQLRQQLLSFVRATALCHPNVSWRVRDSGRNLLTLYGKLEFSDEESETERAKHALIRMFSQIMEIAPEECGAFASDQVLCVLGYPDRGHHRSRADAVIVAVNGRAVQNADLVNAALSHVQHTLPSGRFPIIFIHIRCPGRDVDWNIHPMKTMMRLRDPEYWFQKLREGIDRCFSMPLSEVSAADLFASTYLRKLIDMEEGALNGAADEPQSNQLLRLEAMTQIGKTYIIATNMESGDIWIIEQHTAHERVLYEKYRDQYTSLARNIVELREPIIMRGLFAQAQVEELRESLGIHMTMIGPLEWKVERAPQMFIEAGLLDPENDCPRSQSERKMQFLLQALGSASSLEDRLALLACRAAVKNGTQLDRERMQSLVDQWLRTKAPRTCPHGRPTFRQLTTRELEIFFRRRYTPQDAADSSDPDLTRKRAPC</sequence>
<dbReference type="InterPro" id="IPR042121">
    <property type="entry name" value="MutL_C_regsub"/>
</dbReference>
<proteinExistence type="inferred from homology"/>
<dbReference type="OrthoDB" id="2771at2759"/>
<dbReference type="SUPFAM" id="SSF54211">
    <property type="entry name" value="Ribosomal protein S5 domain 2-like"/>
    <property type="match status" value="1"/>
</dbReference>
<dbReference type="Proteomes" id="UP000007014">
    <property type="component" value="Chromosome 9"/>
</dbReference>
<dbReference type="SMART" id="SM00853">
    <property type="entry name" value="MutL_C"/>
    <property type="match status" value="1"/>
</dbReference>
<dbReference type="GO" id="GO:0005524">
    <property type="term" value="F:ATP binding"/>
    <property type="evidence" value="ECO:0007669"/>
    <property type="project" value="InterPro"/>
</dbReference>
<dbReference type="Gene3D" id="3.30.1370.100">
    <property type="entry name" value="MutL, C-terminal domain, regulatory subdomain"/>
    <property type="match status" value="1"/>
</dbReference>
<comment type="similarity">
    <text evidence="1">Belongs to the DNA mismatch repair MutL/HexB family.</text>
</comment>
<feature type="domain" description="MutL C-terminal dimerisation" evidence="4">
    <location>
        <begin position="451"/>
        <end position="597"/>
    </location>
</feature>
<dbReference type="GO" id="GO:0016887">
    <property type="term" value="F:ATP hydrolysis activity"/>
    <property type="evidence" value="ECO:0007669"/>
    <property type="project" value="InterPro"/>
</dbReference>
<evidence type="ECO:0000256" key="2">
    <source>
        <dbReference type="ARBA" id="ARBA00022763"/>
    </source>
</evidence>
<reference evidence="6 7" key="1">
    <citation type="journal article" date="2004" name="Nature">
        <title>Genome sequence of the ultrasmall unicellular red alga Cyanidioschyzon merolae 10D.</title>
        <authorList>
            <person name="Matsuzaki M."/>
            <person name="Misumi O."/>
            <person name="Shin-i T."/>
            <person name="Maruyama S."/>
            <person name="Takahara M."/>
            <person name="Miyagishima S."/>
            <person name="Mori T."/>
            <person name="Nishida K."/>
            <person name="Yagisawa F."/>
            <person name="Nishida K."/>
            <person name="Yoshida Y."/>
            <person name="Nishimura Y."/>
            <person name="Nakao S."/>
            <person name="Kobayashi T."/>
            <person name="Momoyama Y."/>
            <person name="Higashiyama T."/>
            <person name="Minoda A."/>
            <person name="Sano M."/>
            <person name="Nomoto H."/>
            <person name="Oishi K."/>
            <person name="Hayashi H."/>
            <person name="Ohta F."/>
            <person name="Nishizaka S."/>
            <person name="Haga S."/>
            <person name="Miura S."/>
            <person name="Morishita T."/>
            <person name="Kabeya Y."/>
            <person name="Terasawa K."/>
            <person name="Suzuki Y."/>
            <person name="Ishii Y."/>
            <person name="Asakawa S."/>
            <person name="Takano H."/>
            <person name="Ohta N."/>
            <person name="Kuroiwa H."/>
            <person name="Tanaka K."/>
            <person name="Shimizu N."/>
            <person name="Sugano S."/>
            <person name="Sato N."/>
            <person name="Nozaki H."/>
            <person name="Ogasawara N."/>
            <person name="Kohara Y."/>
            <person name="Kuroiwa T."/>
        </authorList>
    </citation>
    <scope>NUCLEOTIDE SEQUENCE [LARGE SCALE GENOMIC DNA]</scope>
    <source>
        <strain evidence="6 7">10D</strain>
    </source>
</reference>
<dbReference type="GO" id="GO:0032300">
    <property type="term" value="C:mismatch repair complex"/>
    <property type="evidence" value="ECO:0007669"/>
    <property type="project" value="InterPro"/>
</dbReference>